<dbReference type="GO" id="GO:0004402">
    <property type="term" value="F:histone acetyltransferase activity"/>
    <property type="evidence" value="ECO:0007669"/>
    <property type="project" value="InterPro"/>
</dbReference>
<dbReference type="Pfam" id="PF09247">
    <property type="entry name" value="TBP-binding"/>
    <property type="match status" value="1"/>
</dbReference>
<keyword evidence="4 8" id="KW-0103">Bromodomain</keyword>
<feature type="compositionally biased region" description="Acidic residues" evidence="9">
    <location>
        <begin position="1665"/>
        <end position="1678"/>
    </location>
</feature>
<dbReference type="InterPro" id="IPR036741">
    <property type="entry name" value="TAFII-230_TBP-bd_sf"/>
</dbReference>
<dbReference type="InterPro" id="IPR009067">
    <property type="entry name" value="TAF_II_230-bd"/>
</dbReference>
<reference evidence="11 12" key="1">
    <citation type="submission" date="2018-04" db="EMBL/GenBank/DDBJ databases">
        <title>The genome of golden apple snail Pomacea canaliculata provides insight into stress tolerance and invasive adaptation.</title>
        <authorList>
            <person name="Liu C."/>
            <person name="Liu B."/>
            <person name="Ren Y."/>
            <person name="Zhang Y."/>
            <person name="Wang H."/>
            <person name="Li S."/>
            <person name="Jiang F."/>
            <person name="Yin L."/>
            <person name="Zhang G."/>
            <person name="Qian W."/>
            <person name="Fan W."/>
        </authorList>
    </citation>
    <scope>NUCLEOTIDE SEQUENCE [LARGE SCALE GENOMIC DNA]</scope>
    <source>
        <strain evidence="11">SZHN2017</strain>
        <tissue evidence="11">Muscle</tissue>
    </source>
</reference>
<feature type="region of interest" description="Disordered" evidence="9">
    <location>
        <begin position="1136"/>
        <end position="1159"/>
    </location>
</feature>
<dbReference type="OrthoDB" id="5752at2759"/>
<evidence type="ECO:0000256" key="2">
    <source>
        <dbReference type="ARBA" id="ARBA00009064"/>
    </source>
</evidence>
<feature type="region of interest" description="Disordered" evidence="9">
    <location>
        <begin position="52"/>
        <end position="156"/>
    </location>
</feature>
<name>A0A2T7PLF0_POMCA</name>
<dbReference type="CDD" id="cd05511">
    <property type="entry name" value="Bromo_TFIID"/>
    <property type="match status" value="1"/>
</dbReference>
<dbReference type="STRING" id="400727.A0A2T7PLF0"/>
<dbReference type="Pfam" id="PF00439">
    <property type="entry name" value="Bromodomain"/>
    <property type="match status" value="2"/>
</dbReference>
<dbReference type="InterPro" id="IPR018359">
    <property type="entry name" value="Bromodomain_CS"/>
</dbReference>
<dbReference type="PROSITE" id="PS00633">
    <property type="entry name" value="BROMODOMAIN_1"/>
    <property type="match status" value="2"/>
</dbReference>
<dbReference type="InterPro" id="IPR036427">
    <property type="entry name" value="Bromodomain-like_sf"/>
</dbReference>
<dbReference type="PANTHER" id="PTHR13900">
    <property type="entry name" value="TRANSCRIPTION INITIATION FACTOR TFIID"/>
    <property type="match status" value="1"/>
</dbReference>
<proteinExistence type="inferred from homology"/>
<evidence type="ECO:0000256" key="5">
    <source>
        <dbReference type="ARBA" id="ARBA00023163"/>
    </source>
</evidence>
<dbReference type="InterPro" id="IPR041670">
    <property type="entry name" value="Znf-CCHC_6"/>
</dbReference>
<evidence type="ECO:0000313" key="11">
    <source>
        <dbReference type="EMBL" id="PVD34222.1"/>
    </source>
</evidence>
<dbReference type="GO" id="GO:0016251">
    <property type="term" value="F:RNA polymerase II general transcription initiation factor activity"/>
    <property type="evidence" value="ECO:0007669"/>
    <property type="project" value="InterPro"/>
</dbReference>
<evidence type="ECO:0000256" key="6">
    <source>
        <dbReference type="ARBA" id="ARBA00023242"/>
    </source>
</evidence>
<dbReference type="Gene3D" id="1.10.1100.10">
    <property type="entry name" value="TAFII-230 TBP-binding domain"/>
    <property type="match status" value="1"/>
</dbReference>
<feature type="compositionally biased region" description="Acidic residues" evidence="9">
    <location>
        <begin position="1752"/>
        <end position="1761"/>
    </location>
</feature>
<evidence type="ECO:0000256" key="7">
    <source>
        <dbReference type="ARBA" id="ARBA00040102"/>
    </source>
</evidence>
<dbReference type="GO" id="GO:0017025">
    <property type="term" value="F:TBP-class protein binding"/>
    <property type="evidence" value="ECO:0007669"/>
    <property type="project" value="InterPro"/>
</dbReference>
<keyword evidence="6" id="KW-0539">Nucleus</keyword>
<feature type="region of interest" description="Disordered" evidence="9">
    <location>
        <begin position="506"/>
        <end position="529"/>
    </location>
</feature>
<dbReference type="Proteomes" id="UP000245119">
    <property type="component" value="Linkage Group LG3"/>
</dbReference>
<evidence type="ECO:0000313" key="12">
    <source>
        <dbReference type="Proteomes" id="UP000245119"/>
    </source>
</evidence>
<dbReference type="SMART" id="SM00297">
    <property type="entry name" value="BROMO"/>
    <property type="match status" value="2"/>
</dbReference>
<dbReference type="InterPro" id="IPR022591">
    <property type="entry name" value="TAF1_HAT_dom"/>
</dbReference>
<dbReference type="Gene3D" id="1.20.920.10">
    <property type="entry name" value="Bromodomain-like"/>
    <property type="match status" value="2"/>
</dbReference>
<feature type="compositionally biased region" description="Acidic residues" evidence="9">
    <location>
        <begin position="1623"/>
        <end position="1633"/>
    </location>
</feature>
<comment type="similarity">
    <text evidence="2">Belongs to the TAF1 family.</text>
</comment>
<feature type="region of interest" description="Disordered" evidence="9">
    <location>
        <begin position="1037"/>
        <end position="1086"/>
    </location>
</feature>
<feature type="domain" description="Bromo" evidence="10">
    <location>
        <begin position="1300"/>
        <end position="1370"/>
    </location>
</feature>
<feature type="domain" description="Bromo" evidence="10">
    <location>
        <begin position="1427"/>
        <end position="1492"/>
    </location>
</feature>
<dbReference type="InterPro" id="IPR040240">
    <property type="entry name" value="TAF1"/>
</dbReference>
<organism evidence="11 12">
    <name type="scientific">Pomacea canaliculata</name>
    <name type="common">Golden apple snail</name>
    <dbReference type="NCBI Taxonomy" id="400727"/>
    <lineage>
        <taxon>Eukaryota</taxon>
        <taxon>Metazoa</taxon>
        <taxon>Spiralia</taxon>
        <taxon>Lophotrochozoa</taxon>
        <taxon>Mollusca</taxon>
        <taxon>Gastropoda</taxon>
        <taxon>Caenogastropoda</taxon>
        <taxon>Architaenioglossa</taxon>
        <taxon>Ampullarioidea</taxon>
        <taxon>Ampullariidae</taxon>
        <taxon>Pomacea</taxon>
    </lineage>
</organism>
<keyword evidence="12" id="KW-1185">Reference proteome</keyword>
<feature type="region of interest" description="Disordered" evidence="9">
    <location>
        <begin position="1"/>
        <end position="23"/>
    </location>
</feature>
<dbReference type="Pfam" id="PF15288">
    <property type="entry name" value="zf-CCHC_6"/>
    <property type="match status" value="1"/>
</dbReference>
<feature type="region of interest" description="Disordered" evidence="9">
    <location>
        <begin position="204"/>
        <end position="237"/>
    </location>
</feature>
<dbReference type="PANTHER" id="PTHR13900:SF0">
    <property type="entry name" value="TRANSCRIPTION INITIATION FACTOR TFIID SUBUNIT 1"/>
    <property type="match status" value="1"/>
</dbReference>
<feature type="region of interest" description="Disordered" evidence="9">
    <location>
        <begin position="1606"/>
        <end position="1710"/>
    </location>
</feature>
<dbReference type="PRINTS" id="PR00503">
    <property type="entry name" value="BROMODOMAIN"/>
</dbReference>
<dbReference type="Pfam" id="PF12157">
    <property type="entry name" value="DUF3591"/>
    <property type="match status" value="1"/>
</dbReference>
<evidence type="ECO:0000256" key="8">
    <source>
        <dbReference type="PROSITE-ProRule" id="PRU00035"/>
    </source>
</evidence>
<comment type="caution">
    <text evidence="11">The sequence shown here is derived from an EMBL/GenBank/DDBJ whole genome shotgun (WGS) entry which is preliminary data.</text>
</comment>
<feature type="region of interest" description="Disordered" evidence="9">
    <location>
        <begin position="171"/>
        <end position="190"/>
    </location>
</feature>
<feature type="compositionally biased region" description="Acidic residues" evidence="9">
    <location>
        <begin position="1640"/>
        <end position="1649"/>
    </location>
</feature>
<evidence type="ECO:0000256" key="4">
    <source>
        <dbReference type="ARBA" id="ARBA00023117"/>
    </source>
</evidence>
<accession>A0A2T7PLF0</accession>
<dbReference type="EMBL" id="PZQS01000003">
    <property type="protein sequence ID" value="PVD34222.1"/>
    <property type="molecule type" value="Genomic_DNA"/>
</dbReference>
<dbReference type="GO" id="GO:0005669">
    <property type="term" value="C:transcription factor TFIID complex"/>
    <property type="evidence" value="ECO:0007669"/>
    <property type="project" value="InterPro"/>
</dbReference>
<protein>
    <recommendedName>
        <fullName evidence="7">Transcription initiation factor TFIID subunit 1</fullName>
    </recommendedName>
</protein>
<evidence type="ECO:0000256" key="3">
    <source>
        <dbReference type="ARBA" id="ARBA00023015"/>
    </source>
</evidence>
<feature type="compositionally biased region" description="Basic and acidic residues" evidence="9">
    <location>
        <begin position="1650"/>
        <end position="1659"/>
    </location>
</feature>
<feature type="compositionally biased region" description="Basic and acidic residues" evidence="9">
    <location>
        <begin position="1068"/>
        <end position="1086"/>
    </location>
</feature>
<dbReference type="InterPro" id="IPR001487">
    <property type="entry name" value="Bromodomain"/>
</dbReference>
<dbReference type="SUPFAM" id="SSF47370">
    <property type="entry name" value="Bromodomain"/>
    <property type="match status" value="2"/>
</dbReference>
<feature type="region of interest" description="Disordered" evidence="9">
    <location>
        <begin position="1570"/>
        <end position="1591"/>
    </location>
</feature>
<sequence>MDRDIMDHEHDDHGDSDHDGKDSHIVSAALAGFLFGNIDEKGELEGDFLDEESKRHLSSLSQLEGLGNMMKEITEDTDDRQSPIEDSLASDYGHKSPSAVDYSDIREAVEEEPLDEDQKSLATSVAEQKQGDQDNEEDEDRKLMPPPTWLPTPSMIGLQHLRESDFAACGTGMSAGEMEKPKLNTPLASMLPPELSNIDVTSIFPEFRPGKNTEKNDDGELGDDEDEEEEEYLEDEEIDKLLKLELGRPARHDECTPDDEDIIVKPVENRSSSLNQDGSGDGDHKVKVAPWRFGPAQLWYDRIGVDETGDNFDYGFKVKLKEEKDEDKETKVSDITPSQSKPAEVDDEVYLMVTQMHWEDDIIWDGEEAKQRVLQSHKSRAEFAGWVPSTNSRTAAQFLHQSTNIVASTDGAGDGKDGDWYSIFPIENEVLVYKRWEDDIIWDAQNMERIPSPPIMTLDPNDENIILEIPKDVDPTEQTEPTGKKEKEIRKSRILLGKAGIIKDEEEEKEEVPSAVQTKDPFNLSNDEHYNPKVMDSALRPNIGSSLIQHSTPAAELRQPFFPTYMGPMKLRSFHRPPLKKYSHGTMAEKGPHQVLPLQKIIKRKAKMRDQERQAFGGGEIFFMRTPQDLTGMDGELIFVEYSEEFPPLLNQVGMASKIKNYYKRKPGKDSNPPTFKYGELAYAHTSPYLGTLRPGNCLQALENNMFRSPIYEHAMPSSDFLIIRTRQNYHIREVNTIYCIGQQCPLYEVPGPNSKRANNFVRDFLQVFIYRLFWKSKDRPRRIKMEDIKKAFPSHSESSIRKRLKLCADFRRTGMDSNWWVLKNDFRLPNEEEIRAMVSPEQCCAWYSMITAEQRLKDAGYGEKSLFAPEEDNEEDTQTKIDDEVRAAPWNTTRAFIAAMKGKCLLQLHGVADPTGCGEGFSYVKMPNKPTTKEEAKETPQKKTIKKLSRWEVIDVVRTMSTEQAKQGQDETGWGKFARGNRYSAAEHMERYKEECQRIFDLQNRVLTSTETLSTDEESTSGEDSDFEEMGKNIESMLSNKKTSSQLSLEKEEAERRELQRMLMGETGDKDKDKKDRKASNRDDTLNLEGRKLKITRTFLDETGKQYTRKQFAAMDDQMKEEMRKERRRLQEQLRRIKRNQEKPQAPPPPKKPKKKKENAVLLKMKCGACGGIGHMRTNKECPMYNKGGVTGPVQVAMTEEQEEEEEKNLPVADEELINVEGTKITVSKVIFERAENIRRKSLVLKVPKMAVEAKKKRRIGSTIHCDYLKKPKQSSNRRRTDPLVTLSSMFELILNEMRALPNTQPFLFPVNPKEVPDYYRIVKRPMDLQSMRESVRNKKYQSREDFLNDLNQIVENSKLYNGAPHMLTLTAQSMLEHCLKRFAEREQKFMRLEKAINPLLDDNDQVALSYIFETAYKLSFAFVQSWPFQQPVNKKNVKDYYDIIKKPMDLATLLKNVQDHRYHTREQFMEDVELIYVNSLNYNGPESSFTQTARRMMEVCRECISENEDHIAQLEADIRASQEAALDAAESDSILTGTSLNQDDSVLGGDNESLDSFALRENVTIAEDDSASVSLSQNREAHQDMEMGSDSEFVDIEGEGFEEIGSEANYRHSRKRRYPQEEGDAYDDYDISESQFKDDDENADDGDVESREQEDILGKLSESEGDEDQSREETLEDVQPQYIDESAQDFDAATQGVSGGAGDWSTSGMGLQMEDEEISFDPTEFFMNSALASAAGASGTDINNDLQVSDSDEDGDEKDEAPLIPTENQNNEGFDIDEYL</sequence>
<feature type="compositionally biased region" description="Basic and acidic residues" evidence="9">
    <location>
        <begin position="1050"/>
        <end position="1061"/>
    </location>
</feature>
<evidence type="ECO:0000256" key="9">
    <source>
        <dbReference type="SAM" id="MobiDB-lite"/>
    </source>
</evidence>
<dbReference type="SUPFAM" id="SSF47055">
    <property type="entry name" value="TAF(II)230 TBP-binding fragment"/>
    <property type="match status" value="1"/>
</dbReference>
<evidence type="ECO:0000259" key="10">
    <source>
        <dbReference type="PROSITE" id="PS50014"/>
    </source>
</evidence>
<feature type="compositionally biased region" description="Acidic residues" evidence="9">
    <location>
        <begin position="219"/>
        <end position="237"/>
    </location>
</feature>
<dbReference type="GO" id="GO:0051123">
    <property type="term" value="P:RNA polymerase II preinitiation complex assembly"/>
    <property type="evidence" value="ECO:0007669"/>
    <property type="project" value="TreeGrafter"/>
</dbReference>
<keyword evidence="3" id="KW-0805">Transcription regulation</keyword>
<feature type="compositionally biased region" description="Basic and acidic residues" evidence="9">
    <location>
        <begin position="208"/>
        <end position="218"/>
    </location>
</feature>
<gene>
    <name evidence="11" type="ORF">C0Q70_05488</name>
</gene>
<keyword evidence="5" id="KW-0804">Transcription</keyword>
<evidence type="ECO:0000256" key="1">
    <source>
        <dbReference type="ARBA" id="ARBA00004123"/>
    </source>
</evidence>
<dbReference type="PROSITE" id="PS50014">
    <property type="entry name" value="BROMODOMAIN_2"/>
    <property type="match status" value="2"/>
</dbReference>
<feature type="compositionally biased region" description="Polar residues" evidence="9">
    <location>
        <begin position="1037"/>
        <end position="1049"/>
    </location>
</feature>
<feature type="region of interest" description="Disordered" evidence="9">
    <location>
        <begin position="1738"/>
        <end position="1782"/>
    </location>
</feature>
<comment type="subcellular location">
    <subcellularLocation>
        <location evidence="1">Nucleus</location>
    </subcellularLocation>
</comment>